<dbReference type="Gene3D" id="3.30.40.10">
    <property type="entry name" value="Zinc/RING finger domain, C3HC4 (zinc finger)"/>
    <property type="match status" value="1"/>
</dbReference>
<sequence length="665" mass="75867">MPEIEIPKKDRVATPIQMSCALMEHQKIALKWLKDQENDSHKRGGLLADTMGLGKTIEALALIVAHRPSGPGPKTTLIVAPLALLKQWDREIASKLKPAYKLSTFIYHGQQKRARAASQLHQFDIVITTYETIASEHRRYEDSRRRSSRIFGHGNKFYRIILDEAHKIKNRSALCSKAVVELDAKYRLCMTGTPFMNNTGEIYSLIRFLHIKPYDDWQRFSRDIERPLHAWDEDVHNEAIRKLQVLFRSFTLRRSKDSYLDGVPIIQLPKISISITAAEFNEDQHAFYDALEQKQQIQFNKYIKGGKLSRVYTLILVLLLRLRQACCHPHLIKNHGIPDEAQLDGEQMVQLALKLDHNAVNRITRKRDFQCPLCDEVAEVPMIIYPCGHDICADCFSTMMQLASEAQKGPEQSYLGIPLDNTAMDTVCPHVGCDSEIHPKKVLCQSFFLDAYSQDASEDKQTMAQLRTSAPTSKAAKAKYLTRLHTEFEPSAKTDVTMKLLRSIRENHPTEKTLVFSIWTSFLDLLEVPLRDQGFRYLRYDGSMAFDERDDNVKAFSEKPDVKVLLVSLMAGNAGLNLTAASHVIILTPHWNPYVEDQAIDRAHRIGQKRRVHVHKVLVAGTVEDRMMELQEKKRRLVSAALSEEGARGAGRLSVDELRRLFGIH</sequence>
<evidence type="ECO:0000313" key="14">
    <source>
        <dbReference type="Proteomes" id="UP000803844"/>
    </source>
</evidence>
<dbReference type="GO" id="GO:0000724">
    <property type="term" value="P:double-strand break repair via homologous recombination"/>
    <property type="evidence" value="ECO:0007669"/>
    <property type="project" value="TreeGrafter"/>
</dbReference>
<evidence type="ECO:0000256" key="4">
    <source>
        <dbReference type="ARBA" id="ARBA00022771"/>
    </source>
</evidence>
<evidence type="ECO:0000256" key="3">
    <source>
        <dbReference type="ARBA" id="ARBA00022741"/>
    </source>
</evidence>
<dbReference type="EMBL" id="MU032347">
    <property type="protein sequence ID" value="KAF3765713.1"/>
    <property type="molecule type" value="Genomic_DNA"/>
</dbReference>
<feature type="domain" description="Helicase C-terminal" evidence="12">
    <location>
        <begin position="496"/>
        <end position="659"/>
    </location>
</feature>
<dbReference type="PROSITE" id="PS51194">
    <property type="entry name" value="HELICASE_CTER"/>
    <property type="match status" value="1"/>
</dbReference>
<gene>
    <name evidence="13" type="ORF">M406DRAFT_276391</name>
</gene>
<dbReference type="PROSITE" id="PS50089">
    <property type="entry name" value="ZF_RING_2"/>
    <property type="match status" value="1"/>
</dbReference>
<keyword evidence="4 9" id="KW-0863">Zinc-finger</keyword>
<dbReference type="Gene3D" id="3.40.50.10810">
    <property type="entry name" value="Tandem AAA-ATPase domain"/>
    <property type="match status" value="1"/>
</dbReference>
<dbReference type="InterPro" id="IPR027417">
    <property type="entry name" value="P-loop_NTPase"/>
</dbReference>
<dbReference type="PROSITE" id="PS51192">
    <property type="entry name" value="HELICASE_ATP_BIND_1"/>
    <property type="match status" value="1"/>
</dbReference>
<dbReference type="AlphaFoldDB" id="A0A9P4Y386"/>
<evidence type="ECO:0000313" key="13">
    <source>
        <dbReference type="EMBL" id="KAF3765713.1"/>
    </source>
</evidence>
<dbReference type="GO" id="GO:0005737">
    <property type="term" value="C:cytoplasm"/>
    <property type="evidence" value="ECO:0007669"/>
    <property type="project" value="TreeGrafter"/>
</dbReference>
<evidence type="ECO:0000256" key="8">
    <source>
        <dbReference type="ARBA" id="ARBA00022840"/>
    </source>
</evidence>
<dbReference type="PANTHER" id="PTHR45626:SF16">
    <property type="entry name" value="ATP-DEPENDENT HELICASE ULS1"/>
    <property type="match status" value="1"/>
</dbReference>
<dbReference type="GO" id="GO:0008270">
    <property type="term" value="F:zinc ion binding"/>
    <property type="evidence" value="ECO:0007669"/>
    <property type="project" value="UniProtKB-KW"/>
</dbReference>
<dbReference type="InterPro" id="IPR049730">
    <property type="entry name" value="SNF2/RAD54-like_C"/>
</dbReference>
<evidence type="ECO:0000256" key="9">
    <source>
        <dbReference type="PROSITE-ProRule" id="PRU00175"/>
    </source>
</evidence>
<protein>
    <submittedName>
        <fullName evidence="13">Uncharacterized protein</fullName>
    </submittedName>
</protein>
<feature type="domain" description="Helicase ATP-binding" evidence="11">
    <location>
        <begin position="36"/>
        <end position="212"/>
    </location>
</feature>
<dbReference type="InterPro" id="IPR038718">
    <property type="entry name" value="SNF2-like_sf"/>
</dbReference>
<feature type="domain" description="RING-type" evidence="10">
    <location>
        <begin position="371"/>
        <end position="429"/>
    </location>
</feature>
<dbReference type="RefSeq" id="XP_040776674.1">
    <property type="nucleotide sequence ID" value="XM_040918279.1"/>
</dbReference>
<name>A0A9P4Y386_CRYP1</name>
<evidence type="ECO:0000256" key="7">
    <source>
        <dbReference type="ARBA" id="ARBA00022833"/>
    </source>
</evidence>
<dbReference type="GO" id="GO:0005524">
    <property type="term" value="F:ATP binding"/>
    <property type="evidence" value="ECO:0007669"/>
    <property type="project" value="UniProtKB-KW"/>
</dbReference>
<dbReference type="GeneID" id="63835408"/>
<dbReference type="GO" id="GO:0005634">
    <property type="term" value="C:nucleus"/>
    <property type="evidence" value="ECO:0007669"/>
    <property type="project" value="TreeGrafter"/>
</dbReference>
<evidence type="ECO:0000259" key="12">
    <source>
        <dbReference type="PROSITE" id="PS51194"/>
    </source>
</evidence>
<evidence type="ECO:0000256" key="2">
    <source>
        <dbReference type="ARBA" id="ARBA00022723"/>
    </source>
</evidence>
<dbReference type="SMART" id="SM00184">
    <property type="entry name" value="RING"/>
    <property type="match status" value="1"/>
</dbReference>
<dbReference type="SUPFAM" id="SSF57850">
    <property type="entry name" value="RING/U-box"/>
    <property type="match status" value="1"/>
</dbReference>
<comment type="caution">
    <text evidence="13">The sequence shown here is derived from an EMBL/GenBank/DDBJ whole genome shotgun (WGS) entry which is preliminary data.</text>
</comment>
<evidence type="ECO:0000256" key="5">
    <source>
        <dbReference type="ARBA" id="ARBA00022801"/>
    </source>
</evidence>
<organism evidence="13 14">
    <name type="scientific">Cryphonectria parasitica (strain ATCC 38755 / EP155)</name>
    <dbReference type="NCBI Taxonomy" id="660469"/>
    <lineage>
        <taxon>Eukaryota</taxon>
        <taxon>Fungi</taxon>
        <taxon>Dikarya</taxon>
        <taxon>Ascomycota</taxon>
        <taxon>Pezizomycotina</taxon>
        <taxon>Sordariomycetes</taxon>
        <taxon>Sordariomycetidae</taxon>
        <taxon>Diaporthales</taxon>
        <taxon>Cryphonectriaceae</taxon>
        <taxon>Cryphonectria-Endothia species complex</taxon>
        <taxon>Cryphonectria</taxon>
    </lineage>
</organism>
<dbReference type="Pfam" id="PF00176">
    <property type="entry name" value="SNF2-rel_dom"/>
    <property type="match status" value="1"/>
</dbReference>
<dbReference type="GO" id="GO:0004386">
    <property type="term" value="F:helicase activity"/>
    <property type="evidence" value="ECO:0007669"/>
    <property type="project" value="UniProtKB-KW"/>
</dbReference>
<dbReference type="InterPro" id="IPR013083">
    <property type="entry name" value="Znf_RING/FYVE/PHD"/>
</dbReference>
<dbReference type="Pfam" id="PF00097">
    <property type="entry name" value="zf-C3HC4"/>
    <property type="match status" value="1"/>
</dbReference>
<dbReference type="CDD" id="cd18008">
    <property type="entry name" value="DEXDc_SHPRH-like"/>
    <property type="match status" value="1"/>
</dbReference>
<dbReference type="SMART" id="SM00490">
    <property type="entry name" value="HELICc"/>
    <property type="match status" value="1"/>
</dbReference>
<dbReference type="InterPro" id="IPR014001">
    <property type="entry name" value="Helicase_ATP-bd"/>
</dbReference>
<keyword evidence="5" id="KW-0378">Hydrolase</keyword>
<dbReference type="PANTHER" id="PTHR45626">
    <property type="entry name" value="TRANSCRIPTION TERMINATION FACTOR 2-RELATED"/>
    <property type="match status" value="1"/>
</dbReference>
<dbReference type="CDD" id="cd18793">
    <property type="entry name" value="SF2_C_SNF"/>
    <property type="match status" value="1"/>
</dbReference>
<dbReference type="Gene3D" id="3.40.50.300">
    <property type="entry name" value="P-loop containing nucleotide triphosphate hydrolases"/>
    <property type="match status" value="1"/>
</dbReference>
<evidence type="ECO:0000256" key="1">
    <source>
        <dbReference type="ARBA" id="ARBA00007025"/>
    </source>
</evidence>
<dbReference type="InterPro" id="IPR018957">
    <property type="entry name" value="Znf_C3HC4_RING-type"/>
</dbReference>
<dbReference type="InterPro" id="IPR050628">
    <property type="entry name" value="SNF2_RAD54_helicase_TF"/>
</dbReference>
<dbReference type="InterPro" id="IPR000330">
    <property type="entry name" value="SNF2_N"/>
</dbReference>
<reference evidence="13" key="1">
    <citation type="journal article" date="2020" name="Phytopathology">
        <title>Genome sequence of the chestnut blight fungus Cryphonectria parasitica EP155: A fundamental resource for an archetypical invasive plant pathogen.</title>
        <authorList>
            <person name="Crouch J.A."/>
            <person name="Dawe A."/>
            <person name="Aerts A."/>
            <person name="Barry K."/>
            <person name="Churchill A.C.L."/>
            <person name="Grimwood J."/>
            <person name="Hillman B."/>
            <person name="Milgroom M.G."/>
            <person name="Pangilinan J."/>
            <person name="Smith M."/>
            <person name="Salamov A."/>
            <person name="Schmutz J."/>
            <person name="Yadav J."/>
            <person name="Grigoriev I.V."/>
            <person name="Nuss D."/>
        </authorList>
    </citation>
    <scope>NUCLEOTIDE SEQUENCE</scope>
    <source>
        <strain evidence="13">EP155</strain>
    </source>
</reference>
<keyword evidence="14" id="KW-1185">Reference proteome</keyword>
<dbReference type="GO" id="GO:0016787">
    <property type="term" value="F:hydrolase activity"/>
    <property type="evidence" value="ECO:0007669"/>
    <property type="project" value="UniProtKB-KW"/>
</dbReference>
<dbReference type="InterPro" id="IPR001650">
    <property type="entry name" value="Helicase_C-like"/>
</dbReference>
<keyword evidence="7" id="KW-0862">Zinc</keyword>
<evidence type="ECO:0000259" key="10">
    <source>
        <dbReference type="PROSITE" id="PS50089"/>
    </source>
</evidence>
<evidence type="ECO:0000256" key="6">
    <source>
        <dbReference type="ARBA" id="ARBA00022806"/>
    </source>
</evidence>
<dbReference type="Proteomes" id="UP000803844">
    <property type="component" value="Unassembled WGS sequence"/>
</dbReference>
<keyword evidence="6" id="KW-0347">Helicase</keyword>
<keyword evidence="2" id="KW-0479">Metal-binding</keyword>
<dbReference type="OrthoDB" id="423559at2759"/>
<dbReference type="SMART" id="SM00487">
    <property type="entry name" value="DEXDc"/>
    <property type="match status" value="1"/>
</dbReference>
<dbReference type="InterPro" id="IPR001841">
    <property type="entry name" value="Znf_RING"/>
</dbReference>
<keyword evidence="3" id="KW-0547">Nucleotide-binding</keyword>
<dbReference type="Pfam" id="PF00271">
    <property type="entry name" value="Helicase_C"/>
    <property type="match status" value="1"/>
</dbReference>
<keyword evidence="8" id="KW-0067">ATP-binding</keyword>
<dbReference type="SUPFAM" id="SSF52540">
    <property type="entry name" value="P-loop containing nucleoside triphosphate hydrolases"/>
    <property type="match status" value="2"/>
</dbReference>
<comment type="similarity">
    <text evidence="1">Belongs to the SNF2/RAD54 helicase family.</text>
</comment>
<dbReference type="GO" id="GO:0008094">
    <property type="term" value="F:ATP-dependent activity, acting on DNA"/>
    <property type="evidence" value="ECO:0007669"/>
    <property type="project" value="TreeGrafter"/>
</dbReference>
<evidence type="ECO:0000259" key="11">
    <source>
        <dbReference type="PROSITE" id="PS51192"/>
    </source>
</evidence>
<proteinExistence type="inferred from homology"/>
<accession>A0A9P4Y386</accession>